<sequence length="614" mass="66730">MITRPEQHPDVGAALDALKHALDAAAAQAPTAASAPRTPRFTGAAVLRKIARAQQRSPDALHHRALDFYKAATALSIRQDKTAVRQAAVTLAALSQRAAAEGYAAVDQHFFKRILTPLLHSLPLSTLGDLARLNDRDDETGKQILRQAGKLLGAGQRRRTAKAEHAAREHAVASVLLGVLAETSREQLRAASGDRPASAALEAARNGQFQQLDAALREMCHGDQLIGDMERSRASRLVDMIGRLGWHQQEAMATMAGATDRRDATTDTFDEFMEIRIADFEPDKAVRDQMIRFVQDLRAACRTVSRRDAPVDTDTRRQPANAGAGISAANPPALHQPALHQPPLHQPAPVAAPGAYPPVITPGKTLGRSFREFRASIAARFRRTPTTQEAAKAQIKQAVLALIAGDRLGSDQLSALQPAARQDGIRPGAQAGRQPVRKPSPPASASLQRQLIRDRLLKLDPGHLAQLDVNLAQARGQLRAAAQPDATLEAFYDMVQGQLEREAGIRRGAAALGQVVAALSRTDKPEKLLDALDVLADAQCQALAHQSEQDFYEDALDRLGEPTRAAACKRLRGRDDVQRHMRGIADVLSYAPPAWLQFRQTQLRLLWRAAHRQA</sequence>
<evidence type="ECO:0000313" key="3">
    <source>
        <dbReference type="Proteomes" id="UP000092213"/>
    </source>
</evidence>
<accession>A0A193G2J7</accession>
<evidence type="ECO:0000313" key="2">
    <source>
        <dbReference type="EMBL" id="ANN74070.1"/>
    </source>
</evidence>
<feature type="region of interest" description="Disordered" evidence="1">
    <location>
        <begin position="417"/>
        <end position="447"/>
    </location>
</feature>
<feature type="compositionally biased region" description="Basic and acidic residues" evidence="1">
    <location>
        <begin position="305"/>
        <end position="317"/>
    </location>
</feature>
<name>A0A193G2J7_9BORD</name>
<protein>
    <submittedName>
        <fullName evidence="2">Uncharacterized protein</fullName>
    </submittedName>
</protein>
<dbReference type="AlphaFoldDB" id="A0A193G2J7"/>
<feature type="compositionally biased region" description="Low complexity" evidence="1">
    <location>
        <begin position="331"/>
        <end position="354"/>
    </location>
</feature>
<proteinExistence type="predicted"/>
<dbReference type="Proteomes" id="UP000092213">
    <property type="component" value="Chromosome"/>
</dbReference>
<feature type="region of interest" description="Disordered" evidence="1">
    <location>
        <begin position="305"/>
        <end position="356"/>
    </location>
</feature>
<dbReference type="EMBL" id="CP016171">
    <property type="protein sequence ID" value="ANN74070.1"/>
    <property type="molecule type" value="Genomic_DNA"/>
</dbReference>
<evidence type="ECO:0000256" key="1">
    <source>
        <dbReference type="SAM" id="MobiDB-lite"/>
    </source>
</evidence>
<reference evidence="2 3" key="1">
    <citation type="submission" date="2016-06" db="EMBL/GenBank/DDBJ databases">
        <title>Complete genome sequences of Bordetella bronchialis and Bordetella flabilis.</title>
        <authorList>
            <person name="LiPuma J.J."/>
            <person name="Spilker T."/>
        </authorList>
    </citation>
    <scope>NUCLEOTIDE SEQUENCE [LARGE SCALE GENOMIC DNA]</scope>
    <source>
        <strain evidence="2 3">AU17976</strain>
    </source>
</reference>
<organism evidence="2 3">
    <name type="scientific">Bordetella bronchialis</name>
    <dbReference type="NCBI Taxonomy" id="463025"/>
    <lineage>
        <taxon>Bacteria</taxon>
        <taxon>Pseudomonadati</taxon>
        <taxon>Pseudomonadota</taxon>
        <taxon>Betaproteobacteria</taxon>
        <taxon>Burkholderiales</taxon>
        <taxon>Alcaligenaceae</taxon>
        <taxon>Bordetella</taxon>
    </lineage>
</organism>
<gene>
    <name evidence="2" type="ORF">BAU08_24360</name>
</gene>